<reference evidence="9 10" key="1">
    <citation type="submission" date="2018-11" db="EMBL/GenBank/DDBJ databases">
        <title>Genomes From Bacteria Associated with the Canine Oral Cavity: a Test Case for Automated Genome-Based Taxonomic Assignment.</title>
        <authorList>
            <person name="Coil D.A."/>
            <person name="Jospin G."/>
            <person name="Darling A.E."/>
            <person name="Wallis C."/>
            <person name="Davis I.J."/>
            <person name="Harris S."/>
            <person name="Eisen J.A."/>
            <person name="Holcombe L.J."/>
            <person name="O'Flynn C."/>
        </authorList>
    </citation>
    <scope>NUCLEOTIDE SEQUENCE [LARGE SCALE GENOMIC DNA]</scope>
    <source>
        <strain evidence="9 10">OH887_COT-365</strain>
    </source>
</reference>
<dbReference type="PANTHER" id="PTHR33992">
    <property type="entry name" value="RIBONUCLEASE P PROTEIN COMPONENT"/>
    <property type="match status" value="1"/>
</dbReference>
<dbReference type="Gene3D" id="3.30.230.10">
    <property type="match status" value="1"/>
</dbReference>
<evidence type="ECO:0000256" key="1">
    <source>
        <dbReference type="ARBA" id="ARBA00002663"/>
    </source>
</evidence>
<dbReference type="GO" id="GO:0042781">
    <property type="term" value="F:3'-tRNA processing endoribonuclease activity"/>
    <property type="evidence" value="ECO:0007669"/>
    <property type="project" value="TreeGrafter"/>
</dbReference>
<proteinExistence type="inferred from homology"/>
<gene>
    <name evidence="7 9" type="primary">rnpA</name>
    <name evidence="9" type="ORF">EII34_09295</name>
</gene>
<dbReference type="GO" id="GO:0000049">
    <property type="term" value="F:tRNA binding"/>
    <property type="evidence" value="ECO:0007669"/>
    <property type="project" value="UniProtKB-UniRule"/>
</dbReference>
<dbReference type="Pfam" id="PF00825">
    <property type="entry name" value="Ribonuclease_P"/>
    <property type="match status" value="1"/>
</dbReference>
<evidence type="ECO:0000313" key="9">
    <source>
        <dbReference type="EMBL" id="RRD04725.1"/>
    </source>
</evidence>
<dbReference type="PROSITE" id="PS00648">
    <property type="entry name" value="RIBONUCLEASE_P"/>
    <property type="match status" value="1"/>
</dbReference>
<evidence type="ECO:0000256" key="4">
    <source>
        <dbReference type="ARBA" id="ARBA00022759"/>
    </source>
</evidence>
<evidence type="ECO:0000256" key="2">
    <source>
        <dbReference type="ARBA" id="ARBA00022694"/>
    </source>
</evidence>
<dbReference type="SUPFAM" id="SSF54211">
    <property type="entry name" value="Ribosomal protein S5 domain 2-like"/>
    <property type="match status" value="1"/>
</dbReference>
<dbReference type="EMBL" id="RQZG01000009">
    <property type="protein sequence ID" value="RRD04725.1"/>
    <property type="molecule type" value="Genomic_DNA"/>
</dbReference>
<protein>
    <recommendedName>
        <fullName evidence="7 8">Ribonuclease P protein component</fullName>
        <shortName evidence="7">RNase P protein</shortName>
        <shortName evidence="7">RNaseP protein</shortName>
        <ecNumber evidence="7 8">3.1.26.5</ecNumber>
    </recommendedName>
    <alternativeName>
        <fullName evidence="7">Protein C5</fullName>
    </alternativeName>
</protein>
<evidence type="ECO:0000256" key="8">
    <source>
        <dbReference type="NCBIfam" id="TIGR00188"/>
    </source>
</evidence>
<evidence type="ECO:0000313" key="10">
    <source>
        <dbReference type="Proteomes" id="UP000280819"/>
    </source>
</evidence>
<evidence type="ECO:0000256" key="6">
    <source>
        <dbReference type="ARBA" id="ARBA00022884"/>
    </source>
</evidence>
<evidence type="ECO:0000256" key="7">
    <source>
        <dbReference type="HAMAP-Rule" id="MF_00227"/>
    </source>
</evidence>
<comment type="subunit">
    <text evidence="7">Consists of a catalytic RNA component (M1 or rnpB) and a protein subunit.</text>
</comment>
<dbReference type="GO" id="GO:0030677">
    <property type="term" value="C:ribonuclease P complex"/>
    <property type="evidence" value="ECO:0007669"/>
    <property type="project" value="TreeGrafter"/>
</dbReference>
<dbReference type="GO" id="GO:0001682">
    <property type="term" value="P:tRNA 5'-leader removal"/>
    <property type="evidence" value="ECO:0007669"/>
    <property type="project" value="UniProtKB-UniRule"/>
</dbReference>
<keyword evidence="5 7" id="KW-0378">Hydrolase</keyword>
<dbReference type="RefSeq" id="WP_124844877.1">
    <property type="nucleotide sequence ID" value="NZ_JAUNKP010000015.1"/>
</dbReference>
<dbReference type="PANTHER" id="PTHR33992:SF1">
    <property type="entry name" value="RIBONUCLEASE P PROTEIN COMPONENT"/>
    <property type="match status" value="1"/>
</dbReference>
<dbReference type="NCBIfam" id="TIGR00188">
    <property type="entry name" value="rnpA"/>
    <property type="match status" value="1"/>
</dbReference>
<dbReference type="InterPro" id="IPR020539">
    <property type="entry name" value="RNase_P_CS"/>
</dbReference>
<dbReference type="Proteomes" id="UP000280819">
    <property type="component" value="Unassembled WGS sequence"/>
</dbReference>
<keyword evidence="6 7" id="KW-0694">RNA-binding</keyword>
<comment type="catalytic activity">
    <reaction evidence="7">
        <text>Endonucleolytic cleavage of RNA, removing 5'-extranucleotides from tRNA precursor.</text>
        <dbReference type="EC" id="3.1.26.5"/>
    </reaction>
</comment>
<keyword evidence="3 7" id="KW-0540">Nuclease</keyword>
<evidence type="ECO:0000256" key="5">
    <source>
        <dbReference type="ARBA" id="ARBA00022801"/>
    </source>
</evidence>
<dbReference type="OrthoDB" id="196964at2"/>
<dbReference type="HAMAP" id="MF_00227">
    <property type="entry name" value="RNase_P"/>
    <property type="match status" value="1"/>
</dbReference>
<sequence length="115" mass="12541">MLPRARRLRRSVDFTETFRRGARAGTPSVVVHVAVAAENPSGASRVGFVVSKAVGNAVIRNRVKRRLRHLVASRPMTTGMDVVVRALPPAAADPGTLAEDFHSAWERALRRVTTC</sequence>
<accession>A0A3P1T6A8</accession>
<keyword evidence="4 7" id="KW-0255">Endonuclease</keyword>
<dbReference type="EC" id="3.1.26.5" evidence="7 8"/>
<keyword evidence="2 7" id="KW-0819">tRNA processing</keyword>
<evidence type="ECO:0000256" key="3">
    <source>
        <dbReference type="ARBA" id="ARBA00022722"/>
    </source>
</evidence>
<organism evidence="9 10">
    <name type="scientific">Arachnia propionica</name>
    <dbReference type="NCBI Taxonomy" id="1750"/>
    <lineage>
        <taxon>Bacteria</taxon>
        <taxon>Bacillati</taxon>
        <taxon>Actinomycetota</taxon>
        <taxon>Actinomycetes</taxon>
        <taxon>Propionibacteriales</taxon>
        <taxon>Propionibacteriaceae</taxon>
        <taxon>Arachnia</taxon>
    </lineage>
</organism>
<dbReference type="InterPro" id="IPR000100">
    <property type="entry name" value="RNase_P"/>
</dbReference>
<dbReference type="InterPro" id="IPR020568">
    <property type="entry name" value="Ribosomal_Su5_D2-typ_SF"/>
</dbReference>
<dbReference type="AlphaFoldDB" id="A0A3P1T6A8"/>
<dbReference type="InterPro" id="IPR014721">
    <property type="entry name" value="Ribsml_uS5_D2-typ_fold_subgr"/>
</dbReference>
<name>A0A3P1T6A8_9ACTN</name>
<comment type="caution">
    <text evidence="9">The sequence shown here is derived from an EMBL/GenBank/DDBJ whole genome shotgun (WGS) entry which is preliminary data.</text>
</comment>
<comment type="function">
    <text evidence="1 7">RNaseP catalyzes the removal of the 5'-leader sequence from pre-tRNA to produce the mature 5'-terminus. It can also cleave other RNA substrates such as 4.5S RNA. The protein component plays an auxiliary but essential role in vivo by binding to the 5'-leader sequence and broadening the substrate specificity of the ribozyme.</text>
</comment>
<comment type="similarity">
    <text evidence="7">Belongs to the RnpA family.</text>
</comment>
<dbReference type="GO" id="GO:0004526">
    <property type="term" value="F:ribonuclease P activity"/>
    <property type="evidence" value="ECO:0007669"/>
    <property type="project" value="UniProtKB-UniRule"/>
</dbReference>